<evidence type="ECO:0000313" key="7">
    <source>
        <dbReference type="Proteomes" id="UP000520814"/>
    </source>
</evidence>
<dbReference type="Gene3D" id="1.10.10.10">
    <property type="entry name" value="Winged helix-like DNA-binding domain superfamily/Winged helix DNA-binding domain"/>
    <property type="match status" value="1"/>
</dbReference>
<dbReference type="InterPro" id="IPR013249">
    <property type="entry name" value="RNA_pol_sigma70_r4_t2"/>
</dbReference>
<dbReference type="GO" id="GO:0000428">
    <property type="term" value="C:DNA-directed RNA polymerase complex"/>
    <property type="evidence" value="ECO:0007669"/>
    <property type="project" value="UniProtKB-KW"/>
</dbReference>
<sequence length="98" mass="10677">MDIDTLPLALSGSSEDLLLVGVLDEPLERALADLPDGLRAAILLVDIEGLEYSEAALALGIPLGTVRSRLFRARQMLHQTLLPCAIAKRWMPVKEELS</sequence>
<evidence type="ECO:0000256" key="3">
    <source>
        <dbReference type="ARBA" id="ARBA00023125"/>
    </source>
</evidence>
<dbReference type="GO" id="GO:0006352">
    <property type="term" value="P:DNA-templated transcription initiation"/>
    <property type="evidence" value="ECO:0007669"/>
    <property type="project" value="InterPro"/>
</dbReference>
<dbReference type="Proteomes" id="UP000520814">
    <property type="component" value="Unassembled WGS sequence"/>
</dbReference>
<dbReference type="EMBL" id="JACHGW010000003">
    <property type="protein sequence ID" value="MBB6051349.1"/>
    <property type="molecule type" value="Genomic_DNA"/>
</dbReference>
<evidence type="ECO:0000256" key="2">
    <source>
        <dbReference type="ARBA" id="ARBA00023082"/>
    </source>
</evidence>
<comment type="caution">
    <text evidence="6">The sequence shown here is derived from an EMBL/GenBank/DDBJ whole genome shotgun (WGS) entry which is preliminary data.</text>
</comment>
<dbReference type="CDD" id="cd06171">
    <property type="entry name" value="Sigma70_r4"/>
    <property type="match status" value="1"/>
</dbReference>
<keyword evidence="3" id="KW-0238">DNA-binding</keyword>
<keyword evidence="7" id="KW-1185">Reference proteome</keyword>
<keyword evidence="4" id="KW-0804">Transcription</keyword>
<keyword evidence="6" id="KW-0240">DNA-directed RNA polymerase</keyword>
<dbReference type="GO" id="GO:0016987">
    <property type="term" value="F:sigma factor activity"/>
    <property type="evidence" value="ECO:0007669"/>
    <property type="project" value="UniProtKB-KW"/>
</dbReference>
<evidence type="ECO:0000259" key="5">
    <source>
        <dbReference type="Pfam" id="PF08281"/>
    </source>
</evidence>
<dbReference type="Pfam" id="PF08281">
    <property type="entry name" value="Sigma70_r4_2"/>
    <property type="match status" value="1"/>
</dbReference>
<reference evidence="6 7" key="1">
    <citation type="submission" date="2020-08" db="EMBL/GenBank/DDBJ databases">
        <title>Genomic Encyclopedia of Type Strains, Phase IV (KMG-IV): sequencing the most valuable type-strain genomes for metagenomic binning, comparative biology and taxonomic classification.</title>
        <authorList>
            <person name="Goeker M."/>
        </authorList>
    </citation>
    <scope>NUCLEOTIDE SEQUENCE [LARGE SCALE GENOMIC DNA]</scope>
    <source>
        <strain evidence="6 7">DSM 23562</strain>
    </source>
</reference>
<proteinExistence type="predicted"/>
<dbReference type="InterPro" id="IPR036388">
    <property type="entry name" value="WH-like_DNA-bd_sf"/>
</dbReference>
<name>A0A7W9W6D8_ARMRO</name>
<organism evidence="6 7">
    <name type="scientific">Armatimonas rosea</name>
    <dbReference type="NCBI Taxonomy" id="685828"/>
    <lineage>
        <taxon>Bacteria</taxon>
        <taxon>Bacillati</taxon>
        <taxon>Armatimonadota</taxon>
        <taxon>Armatimonadia</taxon>
        <taxon>Armatimonadales</taxon>
        <taxon>Armatimonadaceae</taxon>
        <taxon>Armatimonas</taxon>
    </lineage>
</organism>
<dbReference type="GO" id="GO:0003677">
    <property type="term" value="F:DNA binding"/>
    <property type="evidence" value="ECO:0007669"/>
    <property type="project" value="UniProtKB-KW"/>
</dbReference>
<keyword evidence="1" id="KW-0805">Transcription regulation</keyword>
<evidence type="ECO:0000256" key="1">
    <source>
        <dbReference type="ARBA" id="ARBA00023015"/>
    </source>
</evidence>
<keyword evidence="2" id="KW-0731">Sigma factor</keyword>
<gene>
    <name evidence="6" type="ORF">HNQ39_003159</name>
</gene>
<dbReference type="InterPro" id="IPR039425">
    <property type="entry name" value="RNA_pol_sigma-70-like"/>
</dbReference>
<evidence type="ECO:0000256" key="4">
    <source>
        <dbReference type="ARBA" id="ARBA00023163"/>
    </source>
</evidence>
<protein>
    <submittedName>
        <fullName evidence="6">DNA-directed RNA polymerase specialized sigma24 family protein</fullName>
    </submittedName>
</protein>
<feature type="domain" description="RNA polymerase sigma factor 70 region 4 type 2" evidence="5">
    <location>
        <begin position="26"/>
        <end position="77"/>
    </location>
</feature>
<accession>A0A7W9W6D8</accession>
<dbReference type="SUPFAM" id="SSF88659">
    <property type="entry name" value="Sigma3 and sigma4 domains of RNA polymerase sigma factors"/>
    <property type="match status" value="1"/>
</dbReference>
<dbReference type="InterPro" id="IPR013324">
    <property type="entry name" value="RNA_pol_sigma_r3/r4-like"/>
</dbReference>
<evidence type="ECO:0000313" key="6">
    <source>
        <dbReference type="EMBL" id="MBB6051349.1"/>
    </source>
</evidence>
<dbReference type="PANTHER" id="PTHR43133">
    <property type="entry name" value="RNA POLYMERASE ECF-TYPE SIGMA FACTO"/>
    <property type="match status" value="1"/>
</dbReference>
<dbReference type="PANTHER" id="PTHR43133:SF8">
    <property type="entry name" value="RNA POLYMERASE SIGMA FACTOR HI_1459-RELATED"/>
    <property type="match status" value="1"/>
</dbReference>
<dbReference type="AlphaFoldDB" id="A0A7W9W6D8"/>